<keyword evidence="1" id="KW-0732">Signal</keyword>
<gene>
    <name evidence="2" type="ORF">ABDJ38_11535</name>
</gene>
<comment type="caution">
    <text evidence="2">The sequence shown here is derived from an EMBL/GenBank/DDBJ whole genome shotgun (WGS) entry which is preliminary data.</text>
</comment>
<proteinExistence type="predicted"/>
<name>A0ABV0CYV8_9SPHN</name>
<dbReference type="RefSeq" id="WP_346785248.1">
    <property type="nucleotide sequence ID" value="NZ_JBDLBR010000003.1"/>
</dbReference>
<dbReference type="EMBL" id="JBDLBR010000003">
    <property type="protein sequence ID" value="MEN7537806.1"/>
    <property type="molecule type" value="Genomic_DNA"/>
</dbReference>
<dbReference type="PROSITE" id="PS51257">
    <property type="entry name" value="PROKAR_LIPOPROTEIN"/>
    <property type="match status" value="1"/>
</dbReference>
<evidence type="ECO:0000256" key="1">
    <source>
        <dbReference type="SAM" id="SignalP"/>
    </source>
</evidence>
<organism evidence="2 3">
    <name type="scientific">Aurantiacibacter flavus</name>
    <dbReference type="NCBI Taxonomy" id="3145232"/>
    <lineage>
        <taxon>Bacteria</taxon>
        <taxon>Pseudomonadati</taxon>
        <taxon>Pseudomonadota</taxon>
        <taxon>Alphaproteobacteria</taxon>
        <taxon>Sphingomonadales</taxon>
        <taxon>Erythrobacteraceae</taxon>
        <taxon>Aurantiacibacter</taxon>
    </lineage>
</organism>
<keyword evidence="3" id="KW-1185">Reference proteome</keyword>
<feature type="chain" id="PRO_5047496968" description="Secreted protein" evidence="1">
    <location>
        <begin position="19"/>
        <end position="73"/>
    </location>
</feature>
<evidence type="ECO:0000313" key="3">
    <source>
        <dbReference type="Proteomes" id="UP001484535"/>
    </source>
</evidence>
<accession>A0ABV0CYV8</accession>
<dbReference type="Proteomes" id="UP001484535">
    <property type="component" value="Unassembled WGS sequence"/>
</dbReference>
<evidence type="ECO:0000313" key="2">
    <source>
        <dbReference type="EMBL" id="MEN7537806.1"/>
    </source>
</evidence>
<evidence type="ECO:0008006" key="4">
    <source>
        <dbReference type="Google" id="ProtNLM"/>
    </source>
</evidence>
<feature type="signal peptide" evidence="1">
    <location>
        <begin position="1"/>
        <end position="18"/>
    </location>
</feature>
<sequence length="73" mass="7838">MRKLMTFALASTAAMGLAACDVEQTDEGEMPEVDVNGGELPEYNVDAADVDVEMKEETVEVPTLEVEEADASE</sequence>
<reference evidence="2 3" key="1">
    <citation type="submission" date="2024-05" db="EMBL/GenBank/DDBJ databases">
        <authorList>
            <person name="Park S."/>
        </authorList>
    </citation>
    <scope>NUCLEOTIDE SEQUENCE [LARGE SCALE GENOMIC DNA]</scope>
    <source>
        <strain evidence="2 3">DGU5</strain>
    </source>
</reference>
<protein>
    <recommendedName>
        <fullName evidence="4">Secreted protein</fullName>
    </recommendedName>
</protein>